<organism evidence="2 3">
    <name type="scientific">Leucocoprinus birnbaumii</name>
    <dbReference type="NCBI Taxonomy" id="56174"/>
    <lineage>
        <taxon>Eukaryota</taxon>
        <taxon>Fungi</taxon>
        <taxon>Dikarya</taxon>
        <taxon>Basidiomycota</taxon>
        <taxon>Agaricomycotina</taxon>
        <taxon>Agaricomycetes</taxon>
        <taxon>Agaricomycetidae</taxon>
        <taxon>Agaricales</taxon>
        <taxon>Agaricineae</taxon>
        <taxon>Agaricaceae</taxon>
        <taxon>Leucocoprinus</taxon>
    </lineage>
</organism>
<dbReference type="AlphaFoldDB" id="A0AAD5VGZ0"/>
<dbReference type="EMBL" id="JANIEX010001289">
    <property type="protein sequence ID" value="KAJ3559636.1"/>
    <property type="molecule type" value="Genomic_DNA"/>
</dbReference>
<gene>
    <name evidence="2" type="ORF">NP233_g11213</name>
</gene>
<sequence>MVADVIFSFLFSSPYTYFANIYTGEPRSGDPNPPKPLLLHIENLTKRLALSPSKSHPQKAQQLLAEHQATTQTSVKCSSIAFTSSTSTYSSSVLPTSASAPFNPPLPPAASGLPTGPSSMRGSRSTYAYGTGGGWDRRHDADTGGAGGSGAILGGDKRARRVVDPSRLSSVYH</sequence>
<name>A0AAD5VGZ0_9AGAR</name>
<evidence type="ECO:0000256" key="1">
    <source>
        <dbReference type="SAM" id="MobiDB-lite"/>
    </source>
</evidence>
<feature type="compositionally biased region" description="Polar residues" evidence="1">
    <location>
        <begin position="116"/>
        <end position="128"/>
    </location>
</feature>
<feature type="compositionally biased region" description="Gly residues" evidence="1">
    <location>
        <begin position="144"/>
        <end position="153"/>
    </location>
</feature>
<accession>A0AAD5VGZ0</accession>
<keyword evidence="3" id="KW-1185">Reference proteome</keyword>
<proteinExistence type="predicted"/>
<protein>
    <submittedName>
        <fullName evidence="2">Uncharacterized protein</fullName>
    </submittedName>
</protein>
<feature type="region of interest" description="Disordered" evidence="1">
    <location>
        <begin position="105"/>
        <end position="158"/>
    </location>
</feature>
<evidence type="ECO:0000313" key="3">
    <source>
        <dbReference type="Proteomes" id="UP001213000"/>
    </source>
</evidence>
<dbReference type="Proteomes" id="UP001213000">
    <property type="component" value="Unassembled WGS sequence"/>
</dbReference>
<reference evidence="2" key="1">
    <citation type="submission" date="2022-07" db="EMBL/GenBank/DDBJ databases">
        <title>Genome Sequence of Leucocoprinus birnbaumii.</title>
        <authorList>
            <person name="Buettner E."/>
        </authorList>
    </citation>
    <scope>NUCLEOTIDE SEQUENCE</scope>
    <source>
        <strain evidence="2">VT141</strain>
    </source>
</reference>
<comment type="caution">
    <text evidence="2">The sequence shown here is derived from an EMBL/GenBank/DDBJ whole genome shotgun (WGS) entry which is preliminary data.</text>
</comment>
<evidence type="ECO:0000313" key="2">
    <source>
        <dbReference type="EMBL" id="KAJ3559636.1"/>
    </source>
</evidence>